<dbReference type="EMBL" id="BX284602">
    <property type="protein sequence ID" value="SCN13875.1"/>
    <property type="molecule type" value="Genomic_DNA"/>
</dbReference>
<name>A0A1D3PCL0_CAEEL</name>
<dbReference type="KEGG" id="cel:CELE_F10E7.8"/>
<reference evidence="5 6" key="1">
    <citation type="journal article" date="1998" name="Science">
        <title>Genome sequence of the nematode C. elegans: a platform for investigating biology.</title>
        <authorList>
            <consortium name="The C. elegans sequencing consortium"/>
            <person name="Sulson J.E."/>
            <person name="Waterston R."/>
        </authorList>
    </citation>
    <scope>NUCLEOTIDE SEQUENCE [LARGE SCALE GENOMIC DNA]</scope>
    <source>
        <strain evidence="5 6">Bristol N2</strain>
    </source>
</reference>
<feature type="region of interest" description="Disordered" evidence="2">
    <location>
        <begin position="243"/>
        <end position="269"/>
    </location>
</feature>
<dbReference type="Proteomes" id="UP000001940">
    <property type="component" value="Chromosome II"/>
</dbReference>
<dbReference type="Bgee" id="WBGene00017349">
    <property type="expression patterns" value="Expressed in adult organism and 4 other cell types or tissues"/>
</dbReference>
<dbReference type="PANTHER" id="PTHR13239:SF4">
    <property type="entry name" value="AT25231P"/>
    <property type="match status" value="1"/>
</dbReference>
<dbReference type="InterPro" id="IPR012486">
    <property type="entry name" value="Far11/STRP_N"/>
</dbReference>
<feature type="domain" description="Far11/STRP C-terminal" evidence="4">
    <location>
        <begin position="547"/>
        <end position="949"/>
    </location>
</feature>
<evidence type="ECO:0000313" key="5">
    <source>
        <dbReference type="EMBL" id="SCN13875.1"/>
    </source>
</evidence>
<dbReference type="Pfam" id="PF11882">
    <property type="entry name" value="DUF3402"/>
    <property type="match status" value="2"/>
</dbReference>
<evidence type="ECO:0000259" key="3">
    <source>
        <dbReference type="SMART" id="SM01292"/>
    </source>
</evidence>
<gene>
    <name evidence="5 7" type="primary">farl-11</name>
    <name evidence="5" type="ORF">CELE_F10E7.8</name>
    <name evidence="7" type="ORF">F10E7.8</name>
</gene>
<evidence type="ECO:0007829" key="8">
    <source>
        <dbReference type="PeptideAtlas" id="A0A1D3PCL0"/>
    </source>
</evidence>
<dbReference type="RefSeq" id="NP_001333549.1">
    <property type="nucleotide sequence ID" value="NM_001346630.2"/>
</dbReference>
<evidence type="ECO:0000313" key="7">
    <source>
        <dbReference type="WormBase" id="F10E7.8b"/>
    </source>
</evidence>
<dbReference type="CTD" id="174165"/>
<dbReference type="AGR" id="WB:WBGene00017349"/>
<sequence length="978" mass="112521">MGIRPNFAEDVPVYGDKERRSADDEHVEYSESSLAARRSANVLKLKQLKEAQPMITPAYGGFIHHESSDNVAAIDKDLDFEYGDGDAGIREMAELYSYSEIEEFGINISNWKEYIEESYDGKHEQFPSTFEEFSAVQKNYVIQDLCSRMESADLEVRLKSARIILFLLQGSATDFGCLENEEIEYQYDQKLLMNVPIRKTKEMDPEGPSMVYHRAIENSFICYKNGVYQALCTLLMTEIKEPFESPPNDGRISKASSRSSRNASLADLSDSEKWRTRQLPTMVDNEMLRVILAGLYHMIVQILDERSGREDETDSDLETRKAFREEVQEPIENGNEPLLIVLFDMLHPFYIGTAPHFPIKKIVLLIWKILLLTLGGWEELTVRKREKRMTAGLDIMEDTITVAASQAAFIAKDQEHVRNMAHRAGSFARGGMMARQMAYNDDSKDEDAYSEASSEDSTIASKKEDSPGASSSTPPSIPDTASNFRQGSGEQTPRVGSPVFPVIQKKTLPWRSKTNAQDIEDFIQKGRFKYFNYDFDPGDDTTLFGLPPSFCGAVKILRNNMYTSLTELQVKKDEELNRYLFSMKEDIPETKTETLYRKILPNLSQYICALVKVMVSSVPSTKARHEGLNVLIDCLTPEMEASDILSNSISLDNSTSSPLEEGFRLAIDINRHKEIIVKSLSAILLLLVKHFKLNHIYQFEYICQQIVYVNGIPLILKFLDQNTNKLIQSRHEIYAYNYPQCLYHYVRNNEEWPILTQDNIEEPRPPGAGPYFMWRNVFFAINLIRLLNKLVKAKNDRVKMLMVFKSAPVLKRLFKVRVSVLQLYVLKAIKMQSRYLGRQWRKSNMDIISAIYSRVRHRMTDDWAFASDIKRKCDYQKEDSLIKASIERFHSRRYSALYPQFAIEVNDAPMPGDDYLNRVDMRDFEPVDTCAHSVLGANLKLGRHFKKDYEKWLEQEVFNASIDWDKLLIETRGVEDLM</sequence>
<dbReference type="FunCoup" id="A0A1D3PCL0">
    <property type="interactions" value="2931"/>
</dbReference>
<dbReference type="SMART" id="SM01292">
    <property type="entry name" value="N1221"/>
    <property type="match status" value="1"/>
</dbReference>
<dbReference type="SMART" id="SM01293">
    <property type="entry name" value="DUF3402"/>
    <property type="match status" value="1"/>
</dbReference>
<feature type="compositionally biased region" description="Low complexity" evidence="2">
    <location>
        <begin position="253"/>
        <end position="268"/>
    </location>
</feature>
<dbReference type="AlphaFoldDB" id="A0A1D3PCL0"/>
<proteinExistence type="evidence at protein level"/>
<dbReference type="InterPro" id="IPR040185">
    <property type="entry name" value="Far11/STRP"/>
</dbReference>
<keyword evidence="6" id="KW-1185">Reference proteome</keyword>
<dbReference type="GO" id="GO:0005829">
    <property type="term" value="C:cytosol"/>
    <property type="evidence" value="ECO:0000318"/>
    <property type="project" value="GO_Central"/>
</dbReference>
<protein>
    <submittedName>
        <fullName evidence="5">DUF3402 domain-containing protein</fullName>
    </submittedName>
</protein>
<comment type="similarity">
    <text evidence="1">Belongs to the STRIP family.</text>
</comment>
<dbReference type="SMR" id="A0A1D3PCL0"/>
<feature type="domain" description="Far11/STRP N-terminal" evidence="3">
    <location>
        <begin position="75"/>
        <end position="419"/>
    </location>
</feature>
<dbReference type="Pfam" id="PF07923">
    <property type="entry name" value="N1221"/>
    <property type="match status" value="1"/>
</dbReference>
<accession>A0A1D3PCL0</accession>
<dbReference type="STRING" id="6239.F10E7.8b.1"/>
<feature type="region of interest" description="Disordered" evidence="2">
    <location>
        <begin position="439"/>
        <end position="500"/>
    </location>
</feature>
<dbReference type="InterPro" id="IPR021819">
    <property type="entry name" value="Far11/STRP_C"/>
</dbReference>
<evidence type="ECO:0000313" key="6">
    <source>
        <dbReference type="Proteomes" id="UP000001940"/>
    </source>
</evidence>
<dbReference type="GeneID" id="174165"/>
<organism evidence="5 6">
    <name type="scientific">Caenorhabditis elegans</name>
    <dbReference type="NCBI Taxonomy" id="6239"/>
    <lineage>
        <taxon>Eukaryota</taxon>
        <taxon>Metazoa</taxon>
        <taxon>Ecdysozoa</taxon>
        <taxon>Nematoda</taxon>
        <taxon>Chromadorea</taxon>
        <taxon>Rhabditida</taxon>
        <taxon>Rhabditina</taxon>
        <taxon>Rhabditomorpha</taxon>
        <taxon>Rhabditoidea</taxon>
        <taxon>Rhabditidae</taxon>
        <taxon>Peloderinae</taxon>
        <taxon>Caenorhabditis</taxon>
    </lineage>
</organism>
<dbReference type="WormBase" id="F10E7.8b">
    <property type="protein sequence ID" value="CE51762"/>
    <property type="gene ID" value="WBGene00017349"/>
    <property type="gene designation" value="farl-11"/>
</dbReference>
<evidence type="ECO:0000256" key="2">
    <source>
        <dbReference type="SAM" id="MobiDB-lite"/>
    </source>
</evidence>
<dbReference type="InParanoid" id="A0A1D3PCL0"/>
<dbReference type="OrthoDB" id="18234at2759"/>
<evidence type="ECO:0000256" key="1">
    <source>
        <dbReference type="ARBA" id="ARBA00007062"/>
    </source>
</evidence>
<dbReference type="GO" id="GO:0007010">
    <property type="term" value="P:cytoskeleton organization"/>
    <property type="evidence" value="ECO:0000318"/>
    <property type="project" value="GO_Central"/>
</dbReference>
<evidence type="ECO:0000259" key="4">
    <source>
        <dbReference type="SMART" id="SM01293"/>
    </source>
</evidence>
<keyword evidence="8" id="KW-1267">Proteomics identification</keyword>
<feature type="compositionally biased region" description="Polar residues" evidence="2">
    <location>
        <begin position="468"/>
        <end position="491"/>
    </location>
</feature>
<dbReference type="PANTHER" id="PTHR13239">
    <property type="entry name" value="PROTEIN REQUIRED FOR HYPHAL ANASTOMOSIS HAM-2"/>
    <property type="match status" value="1"/>
</dbReference>
<dbReference type="ExpressionAtlas" id="A0A1D3PCL0">
    <property type="expression patterns" value="baseline and differential"/>
</dbReference>